<keyword evidence="3 5" id="KW-1133">Transmembrane helix</keyword>
<feature type="transmembrane region" description="Helical" evidence="5">
    <location>
        <begin position="35"/>
        <end position="60"/>
    </location>
</feature>
<dbReference type="Gene3D" id="1.20.120.1630">
    <property type="match status" value="1"/>
</dbReference>
<gene>
    <name evidence="6" type="ORF">H9C73_01510</name>
</gene>
<protein>
    <submittedName>
        <fullName evidence="6">Isoprenylcysteine carboxylmethyltransferase family protein</fullName>
    </submittedName>
</protein>
<evidence type="ECO:0000313" key="7">
    <source>
        <dbReference type="Proteomes" id="UP000810171"/>
    </source>
</evidence>
<dbReference type="EMBL" id="JACVEW010000002">
    <property type="protein sequence ID" value="MBP0047397.1"/>
    <property type="molecule type" value="Genomic_DNA"/>
</dbReference>
<evidence type="ECO:0000256" key="1">
    <source>
        <dbReference type="ARBA" id="ARBA00004127"/>
    </source>
</evidence>
<dbReference type="Proteomes" id="UP000810171">
    <property type="component" value="Unassembled WGS sequence"/>
</dbReference>
<keyword evidence="7" id="KW-1185">Reference proteome</keyword>
<evidence type="ECO:0000256" key="2">
    <source>
        <dbReference type="ARBA" id="ARBA00022692"/>
    </source>
</evidence>
<evidence type="ECO:0000256" key="3">
    <source>
        <dbReference type="ARBA" id="ARBA00022989"/>
    </source>
</evidence>
<evidence type="ECO:0000256" key="4">
    <source>
        <dbReference type="ARBA" id="ARBA00023136"/>
    </source>
</evidence>
<evidence type="ECO:0000256" key="5">
    <source>
        <dbReference type="SAM" id="Phobius"/>
    </source>
</evidence>
<dbReference type="PANTHER" id="PTHR12714">
    <property type="entry name" value="PROTEIN-S ISOPRENYLCYSTEINE O-METHYLTRANSFERASE"/>
    <property type="match status" value="1"/>
</dbReference>
<dbReference type="InterPro" id="IPR007318">
    <property type="entry name" value="Phopholipid_MeTrfase"/>
</dbReference>
<dbReference type="PANTHER" id="PTHR12714:SF24">
    <property type="entry name" value="SLR1182 PROTEIN"/>
    <property type="match status" value="1"/>
</dbReference>
<sequence>MAALELKVPPPLIATLVALALYAGARISPDWLNVTIPFFWIGLVLAIAMLVGASAVLHFFRAGTTVHPHCPEKSRVLVARGIYRVSRNPMYLALLLILVAWSLHLGWLLSPLGWGLFVVCITRFQIRPEERVLTRLFGDEYRDYCQRVRRWL</sequence>
<evidence type="ECO:0000313" key="6">
    <source>
        <dbReference type="EMBL" id="MBP0047397.1"/>
    </source>
</evidence>
<comment type="subcellular location">
    <subcellularLocation>
        <location evidence="1">Endomembrane system</location>
        <topology evidence="1">Multi-pass membrane protein</topology>
    </subcellularLocation>
</comment>
<keyword evidence="2 5" id="KW-0812">Transmembrane</keyword>
<name>A0ABS3Z6Q9_9GAMM</name>
<dbReference type="Pfam" id="PF04191">
    <property type="entry name" value="PEMT"/>
    <property type="match status" value="1"/>
</dbReference>
<reference evidence="6 7" key="1">
    <citation type="submission" date="2020-09" db="EMBL/GenBank/DDBJ databases">
        <authorList>
            <person name="Tanuku N.R.S."/>
        </authorList>
    </citation>
    <scope>NUCLEOTIDE SEQUENCE [LARGE SCALE GENOMIC DNA]</scope>
    <source>
        <strain evidence="6 7">AK62</strain>
    </source>
</reference>
<organism evidence="6 7">
    <name type="scientific">Marinobacterium alkalitolerans</name>
    <dbReference type="NCBI Taxonomy" id="1542925"/>
    <lineage>
        <taxon>Bacteria</taxon>
        <taxon>Pseudomonadati</taxon>
        <taxon>Pseudomonadota</taxon>
        <taxon>Gammaproteobacteria</taxon>
        <taxon>Oceanospirillales</taxon>
        <taxon>Oceanospirillaceae</taxon>
        <taxon>Marinobacterium</taxon>
    </lineage>
</organism>
<dbReference type="RefSeq" id="WP_209286014.1">
    <property type="nucleotide sequence ID" value="NZ_JACVEW010000002.1"/>
</dbReference>
<keyword evidence="4 5" id="KW-0472">Membrane</keyword>
<proteinExistence type="predicted"/>
<accession>A0ABS3Z6Q9</accession>
<comment type="caution">
    <text evidence="6">The sequence shown here is derived from an EMBL/GenBank/DDBJ whole genome shotgun (WGS) entry which is preliminary data.</text>
</comment>